<dbReference type="GO" id="GO:0008233">
    <property type="term" value="F:peptidase activity"/>
    <property type="evidence" value="ECO:0007669"/>
    <property type="project" value="UniProtKB-KW"/>
</dbReference>
<evidence type="ECO:0000259" key="5">
    <source>
        <dbReference type="PROSITE" id="PS50106"/>
    </source>
</evidence>
<evidence type="ECO:0000256" key="1">
    <source>
        <dbReference type="ARBA" id="ARBA00010541"/>
    </source>
</evidence>
<feature type="domain" description="PDZ" evidence="5">
    <location>
        <begin position="242"/>
        <end position="319"/>
    </location>
</feature>
<feature type="signal peptide" evidence="4">
    <location>
        <begin position="1"/>
        <end position="26"/>
    </location>
</feature>
<dbReference type="SUPFAM" id="SSF50494">
    <property type="entry name" value="Trypsin-like serine proteases"/>
    <property type="match status" value="1"/>
</dbReference>
<evidence type="ECO:0000313" key="7">
    <source>
        <dbReference type="Proteomes" id="UP001207930"/>
    </source>
</evidence>
<evidence type="ECO:0000256" key="2">
    <source>
        <dbReference type="ARBA" id="ARBA00022670"/>
    </source>
</evidence>
<dbReference type="PRINTS" id="PR00834">
    <property type="entry name" value="PROTEASES2C"/>
</dbReference>
<evidence type="ECO:0000313" key="6">
    <source>
        <dbReference type="EMBL" id="MCW1887188.1"/>
    </source>
</evidence>
<dbReference type="Pfam" id="PF13365">
    <property type="entry name" value="Trypsin_2"/>
    <property type="match status" value="1"/>
</dbReference>
<dbReference type="InterPro" id="IPR001478">
    <property type="entry name" value="PDZ"/>
</dbReference>
<keyword evidence="2 6" id="KW-0645">Protease</keyword>
<keyword evidence="3" id="KW-0378">Hydrolase</keyword>
<dbReference type="GO" id="GO:0006508">
    <property type="term" value="P:proteolysis"/>
    <property type="evidence" value="ECO:0007669"/>
    <property type="project" value="UniProtKB-KW"/>
</dbReference>
<dbReference type="SMART" id="SM00228">
    <property type="entry name" value="PDZ"/>
    <property type="match status" value="1"/>
</dbReference>
<dbReference type="Gene3D" id="2.40.10.120">
    <property type="match status" value="1"/>
</dbReference>
<feature type="chain" id="PRO_5046035554" evidence="4">
    <location>
        <begin position="27"/>
        <end position="331"/>
    </location>
</feature>
<proteinExistence type="inferred from homology"/>
<dbReference type="EMBL" id="JAPDDS010000015">
    <property type="protein sequence ID" value="MCW1887188.1"/>
    <property type="molecule type" value="Genomic_DNA"/>
</dbReference>
<gene>
    <name evidence="6" type="ORF">OKA04_20790</name>
</gene>
<protein>
    <submittedName>
        <fullName evidence="6">S1C family serine protease</fullName>
    </submittedName>
</protein>
<dbReference type="PROSITE" id="PS50106">
    <property type="entry name" value="PDZ"/>
    <property type="match status" value="1"/>
</dbReference>
<accession>A0ABT3FUB6</accession>
<comment type="caution">
    <text evidence="6">The sequence shown here is derived from an EMBL/GenBank/DDBJ whole genome shotgun (WGS) entry which is preliminary data.</text>
</comment>
<name>A0ABT3FUB6_9BACT</name>
<sequence>MMDFPSGLLFGALTGLLLLSPSRADAARPYINDKKVPENRHDLEVIQKHVTDSLPAARKATVCIDLGDGSGSGVVVSADGLILTAAHVTGGVGKEFTVIFEDGRKAKAESMGLISTTDAAMARITEPGTWPYVEIDREDSAHLGDWVYSLGHSGGFDKERGVNVRLGRLVQVKDSTVQSDCSLIGGDSGGPLFDLNGKLIGIHSRVGQRTQENMHVPVREFLKNWDAMQKSEFVGEGPFAKKPEKGKGFLGIGTLPRAEGGLSIDKVGRESPAEKAGLKSGDIVLKMDGVELKTKEQFQDLLKEKAPDDRVALELLRDGKTETLTLRLGER</sequence>
<dbReference type="Pfam" id="PF13180">
    <property type="entry name" value="PDZ_2"/>
    <property type="match status" value="1"/>
</dbReference>
<evidence type="ECO:0000256" key="3">
    <source>
        <dbReference type="ARBA" id="ARBA00022801"/>
    </source>
</evidence>
<dbReference type="InterPro" id="IPR009003">
    <property type="entry name" value="Peptidase_S1_PA"/>
</dbReference>
<dbReference type="PANTHER" id="PTHR22939">
    <property type="entry name" value="SERINE PROTEASE FAMILY S1C HTRA-RELATED"/>
    <property type="match status" value="1"/>
</dbReference>
<dbReference type="PANTHER" id="PTHR22939:SF129">
    <property type="entry name" value="SERINE PROTEASE HTRA2, MITOCHONDRIAL"/>
    <property type="match status" value="1"/>
</dbReference>
<keyword evidence="7" id="KW-1185">Reference proteome</keyword>
<dbReference type="InterPro" id="IPR036034">
    <property type="entry name" value="PDZ_sf"/>
</dbReference>
<organism evidence="6 7">
    <name type="scientific">Luteolibacter flavescens</name>
    <dbReference type="NCBI Taxonomy" id="1859460"/>
    <lineage>
        <taxon>Bacteria</taxon>
        <taxon>Pseudomonadati</taxon>
        <taxon>Verrucomicrobiota</taxon>
        <taxon>Verrucomicrobiia</taxon>
        <taxon>Verrucomicrobiales</taxon>
        <taxon>Verrucomicrobiaceae</taxon>
        <taxon>Luteolibacter</taxon>
    </lineage>
</organism>
<dbReference type="SUPFAM" id="SSF50156">
    <property type="entry name" value="PDZ domain-like"/>
    <property type="match status" value="1"/>
</dbReference>
<dbReference type="InterPro" id="IPR001940">
    <property type="entry name" value="Peptidase_S1C"/>
</dbReference>
<dbReference type="Proteomes" id="UP001207930">
    <property type="component" value="Unassembled WGS sequence"/>
</dbReference>
<keyword evidence="4" id="KW-0732">Signal</keyword>
<reference evidence="6 7" key="1">
    <citation type="submission" date="2022-10" db="EMBL/GenBank/DDBJ databases">
        <title>Luteolibacter flavescens strain MCCC 1K03193, whole genome shotgun sequencing project.</title>
        <authorList>
            <person name="Zhao G."/>
            <person name="Shen L."/>
        </authorList>
    </citation>
    <scope>NUCLEOTIDE SEQUENCE [LARGE SCALE GENOMIC DNA]</scope>
    <source>
        <strain evidence="6 7">MCCC 1K03193</strain>
    </source>
</reference>
<dbReference type="Gene3D" id="2.30.42.10">
    <property type="match status" value="1"/>
</dbReference>
<comment type="similarity">
    <text evidence="1">Belongs to the peptidase S1C family.</text>
</comment>
<evidence type="ECO:0000256" key="4">
    <source>
        <dbReference type="SAM" id="SignalP"/>
    </source>
</evidence>